<gene>
    <name evidence="9" type="ORF">GGR36_002714</name>
</gene>
<comment type="caution">
    <text evidence="9">The sequence shown here is derived from an EMBL/GenBank/DDBJ whole genome shotgun (WGS) entry which is preliminary data.</text>
</comment>
<dbReference type="Proteomes" id="UP000561045">
    <property type="component" value="Unassembled WGS sequence"/>
</dbReference>
<accession>A0A840BPC2</accession>
<evidence type="ECO:0000256" key="8">
    <source>
        <dbReference type="SAM" id="Phobius"/>
    </source>
</evidence>
<comment type="similarity">
    <text evidence="2">Belongs to the UPF0073 (Hly-III) family.</text>
</comment>
<keyword evidence="3" id="KW-1003">Cell membrane</keyword>
<dbReference type="GO" id="GO:0046872">
    <property type="term" value="F:metal ion binding"/>
    <property type="evidence" value="ECO:0007669"/>
    <property type="project" value="UniProtKB-KW"/>
</dbReference>
<dbReference type="NCBIfam" id="TIGR01065">
    <property type="entry name" value="hlyIII"/>
    <property type="match status" value="1"/>
</dbReference>
<evidence type="ECO:0000256" key="2">
    <source>
        <dbReference type="ARBA" id="ARBA00008488"/>
    </source>
</evidence>
<reference evidence="9 10" key="1">
    <citation type="submission" date="2020-08" db="EMBL/GenBank/DDBJ databases">
        <title>Genomic Encyclopedia of Type Strains, Phase IV (KMG-IV): sequencing the most valuable type-strain genomes for metagenomic binning, comparative biology and taxonomic classification.</title>
        <authorList>
            <person name="Goeker M."/>
        </authorList>
    </citation>
    <scope>NUCLEOTIDE SEQUENCE [LARGE SCALE GENOMIC DNA]</scope>
    <source>
        <strain evidence="9 10">DSM 106739</strain>
    </source>
</reference>
<keyword evidence="6 8" id="KW-0472">Membrane</keyword>
<name>A0A840BPC2_9RHOO</name>
<evidence type="ECO:0000313" key="9">
    <source>
        <dbReference type="EMBL" id="MBB4013368.1"/>
    </source>
</evidence>
<keyword evidence="10" id="KW-1185">Reference proteome</keyword>
<feature type="transmembrane region" description="Helical" evidence="8">
    <location>
        <begin position="21"/>
        <end position="39"/>
    </location>
</feature>
<evidence type="ECO:0000313" key="10">
    <source>
        <dbReference type="Proteomes" id="UP000561045"/>
    </source>
</evidence>
<dbReference type="AlphaFoldDB" id="A0A840BPC2"/>
<feature type="transmembrane region" description="Helical" evidence="8">
    <location>
        <begin position="45"/>
        <end position="64"/>
    </location>
</feature>
<feature type="binding site" evidence="7">
    <location>
        <position position="68"/>
    </location>
    <ligand>
        <name>Zn(2+)</name>
        <dbReference type="ChEBI" id="CHEBI:29105"/>
    </ligand>
</feature>
<protein>
    <submittedName>
        <fullName evidence="9">Hemolysin III</fullName>
    </submittedName>
</protein>
<dbReference type="PANTHER" id="PTHR20855:SF3">
    <property type="entry name" value="LD03007P"/>
    <property type="match status" value="1"/>
</dbReference>
<feature type="transmembrane region" description="Helical" evidence="8">
    <location>
        <begin position="163"/>
        <end position="183"/>
    </location>
</feature>
<keyword evidence="4 8" id="KW-0812">Transmembrane</keyword>
<dbReference type="GO" id="GO:0005886">
    <property type="term" value="C:plasma membrane"/>
    <property type="evidence" value="ECO:0007669"/>
    <property type="project" value="UniProtKB-SubCell"/>
</dbReference>
<dbReference type="RefSeq" id="WP_183635250.1">
    <property type="nucleotide sequence ID" value="NZ_BAABLE010000005.1"/>
</dbReference>
<dbReference type="PANTHER" id="PTHR20855">
    <property type="entry name" value="ADIPOR/PROGESTIN RECEPTOR-RELATED"/>
    <property type="match status" value="1"/>
</dbReference>
<evidence type="ECO:0000256" key="7">
    <source>
        <dbReference type="PIRSR" id="PIRSR604254-1"/>
    </source>
</evidence>
<feature type="transmembrane region" description="Helical" evidence="8">
    <location>
        <begin position="192"/>
        <end position="213"/>
    </location>
</feature>
<feature type="transmembrane region" description="Helical" evidence="8">
    <location>
        <begin position="85"/>
        <end position="103"/>
    </location>
</feature>
<evidence type="ECO:0000256" key="5">
    <source>
        <dbReference type="ARBA" id="ARBA00022989"/>
    </source>
</evidence>
<dbReference type="EMBL" id="JACIET010000002">
    <property type="protein sequence ID" value="MBB4013368.1"/>
    <property type="molecule type" value="Genomic_DNA"/>
</dbReference>
<evidence type="ECO:0000256" key="6">
    <source>
        <dbReference type="ARBA" id="ARBA00023136"/>
    </source>
</evidence>
<evidence type="ECO:0000256" key="1">
    <source>
        <dbReference type="ARBA" id="ARBA00004651"/>
    </source>
</evidence>
<feature type="binding site" evidence="7">
    <location>
        <position position="191"/>
    </location>
    <ligand>
        <name>Zn(2+)</name>
        <dbReference type="ChEBI" id="CHEBI:29105"/>
    </ligand>
</feature>
<evidence type="ECO:0000256" key="4">
    <source>
        <dbReference type="ARBA" id="ARBA00022692"/>
    </source>
</evidence>
<dbReference type="Pfam" id="PF03006">
    <property type="entry name" value="HlyIII"/>
    <property type="match status" value="1"/>
</dbReference>
<keyword evidence="7" id="KW-0862">Zinc</keyword>
<dbReference type="GO" id="GO:0140911">
    <property type="term" value="F:pore-forming activity"/>
    <property type="evidence" value="ECO:0007669"/>
    <property type="project" value="InterPro"/>
</dbReference>
<organism evidence="9 10">
    <name type="scientific">Niveibacterium umoris</name>
    <dbReference type="NCBI Taxonomy" id="1193620"/>
    <lineage>
        <taxon>Bacteria</taxon>
        <taxon>Pseudomonadati</taxon>
        <taxon>Pseudomonadota</taxon>
        <taxon>Betaproteobacteria</taxon>
        <taxon>Rhodocyclales</taxon>
        <taxon>Rhodocyclaceae</taxon>
        <taxon>Niveibacterium</taxon>
    </lineage>
</organism>
<keyword evidence="5 8" id="KW-1133">Transmembrane helix</keyword>
<feature type="transmembrane region" description="Helical" evidence="8">
    <location>
        <begin position="109"/>
        <end position="128"/>
    </location>
</feature>
<feature type="binding site" evidence="7">
    <location>
        <position position="195"/>
    </location>
    <ligand>
        <name>Zn(2+)</name>
        <dbReference type="ChEBI" id="CHEBI:29105"/>
    </ligand>
</feature>
<dbReference type="InterPro" id="IPR004254">
    <property type="entry name" value="AdipoR/HlyIII-related"/>
</dbReference>
<comment type="subcellular location">
    <subcellularLocation>
        <location evidence="1">Cell membrane</location>
        <topology evidence="1">Multi-pass membrane protein</topology>
    </subcellularLocation>
</comment>
<evidence type="ECO:0000256" key="3">
    <source>
        <dbReference type="ARBA" id="ARBA00022475"/>
    </source>
</evidence>
<sequence>MKVKKRLQTHAEELANSISHGLGLLAALVAAPILIVSTLRTGTSANVVGAVVFAISMVLMYLNSSLYHLMPQGQVKQVFRKLDHAAIFLLIAGTYTPFTLGVLSGTLGWTLFGLVWGIAGLGLLLMQFERLSNPWVSNGLYLAMGWLIVAATVPMVTRMATSGLLLLLAGGLAYSGGVVFYALDARLRFGHFVWHLFVIAGTACHFFAVLYHAG</sequence>
<dbReference type="InterPro" id="IPR005744">
    <property type="entry name" value="Hy-lIII"/>
</dbReference>
<keyword evidence="7" id="KW-0479">Metal-binding</keyword>
<proteinExistence type="inferred from homology"/>
<feature type="transmembrane region" description="Helical" evidence="8">
    <location>
        <begin position="140"/>
        <end position="157"/>
    </location>
</feature>